<dbReference type="Proteomes" id="UP000031278">
    <property type="component" value="Unassembled WGS sequence"/>
</dbReference>
<accession>A0A0B9FUM3</accession>
<evidence type="ECO:0008006" key="4">
    <source>
        <dbReference type="Google" id="ProtNLM"/>
    </source>
</evidence>
<protein>
    <recommendedName>
        <fullName evidence="4">Lipoprotein</fullName>
    </recommendedName>
</protein>
<feature type="signal peptide" evidence="1">
    <location>
        <begin position="1"/>
        <end position="26"/>
    </location>
</feature>
<gene>
    <name evidence="2" type="ORF">RJ45_23685</name>
</gene>
<keyword evidence="1" id="KW-0732">Signal</keyword>
<sequence>MLFRNYRIQSILVSCVLSLLLFGCSASDEDESVDVVANEPVNEAGPEPTAVAITQSLLPPKEKKGSLSYPIFLLENLDFFRENLHYENPAQFTMFYNGGWEFYADRIANYRQTSTDEGVTWVLWLRASFHGERDCSGPILYAENYRLYSIGYEQDERNIKVTGHDIKFPQKASKIQCIRYYQEWVR</sequence>
<dbReference type="PROSITE" id="PS51257">
    <property type="entry name" value="PROKAR_LIPOPROTEIN"/>
    <property type="match status" value="1"/>
</dbReference>
<evidence type="ECO:0000313" key="2">
    <source>
        <dbReference type="EMBL" id="KHT60233.1"/>
    </source>
</evidence>
<dbReference type="EMBL" id="JWLZ01000209">
    <property type="protein sequence ID" value="KHT60233.1"/>
    <property type="molecule type" value="Genomic_DNA"/>
</dbReference>
<comment type="caution">
    <text evidence="2">The sequence shown here is derived from an EMBL/GenBank/DDBJ whole genome shotgun (WGS) entry which is preliminary data.</text>
</comment>
<evidence type="ECO:0000256" key="1">
    <source>
        <dbReference type="SAM" id="SignalP"/>
    </source>
</evidence>
<evidence type="ECO:0000313" key="3">
    <source>
        <dbReference type="Proteomes" id="UP000031278"/>
    </source>
</evidence>
<dbReference type="AlphaFoldDB" id="A0A0B9FUM3"/>
<feature type="chain" id="PRO_5002141610" description="Lipoprotein" evidence="1">
    <location>
        <begin position="27"/>
        <end position="186"/>
    </location>
</feature>
<reference evidence="2 3" key="1">
    <citation type="submission" date="2014-12" db="EMBL/GenBank/DDBJ databases">
        <title>Genome sequencing of Photobacterium gaetbulicola AD005a.</title>
        <authorList>
            <person name="Adrian T.G.S."/>
            <person name="Chan K.G."/>
        </authorList>
    </citation>
    <scope>NUCLEOTIDE SEQUENCE [LARGE SCALE GENOMIC DNA]</scope>
    <source>
        <strain evidence="2 3">AD005a</strain>
    </source>
</reference>
<name>A0A0B9FUM3_9GAMM</name>
<dbReference type="RefSeq" id="WP_039468543.1">
    <property type="nucleotide sequence ID" value="NZ_JWLZ01000209.1"/>
</dbReference>
<organism evidence="2 3">
    <name type="scientific">Photobacterium gaetbulicola</name>
    <dbReference type="NCBI Taxonomy" id="1295392"/>
    <lineage>
        <taxon>Bacteria</taxon>
        <taxon>Pseudomonadati</taxon>
        <taxon>Pseudomonadota</taxon>
        <taxon>Gammaproteobacteria</taxon>
        <taxon>Vibrionales</taxon>
        <taxon>Vibrionaceae</taxon>
        <taxon>Photobacterium</taxon>
    </lineage>
</organism>
<proteinExistence type="predicted"/>